<evidence type="ECO:0000313" key="3">
    <source>
        <dbReference type="Proteomes" id="UP001274830"/>
    </source>
</evidence>
<proteinExistence type="predicted"/>
<accession>A0AAE0TV07</accession>
<organism evidence="2 3">
    <name type="scientific">Recurvomyces mirabilis</name>
    <dbReference type="NCBI Taxonomy" id="574656"/>
    <lineage>
        <taxon>Eukaryota</taxon>
        <taxon>Fungi</taxon>
        <taxon>Dikarya</taxon>
        <taxon>Ascomycota</taxon>
        <taxon>Pezizomycotina</taxon>
        <taxon>Dothideomycetes</taxon>
        <taxon>Dothideomycetidae</taxon>
        <taxon>Mycosphaerellales</taxon>
        <taxon>Teratosphaeriaceae</taxon>
        <taxon>Recurvomyces</taxon>
    </lineage>
</organism>
<keyword evidence="3" id="KW-1185">Reference proteome</keyword>
<reference evidence="2" key="1">
    <citation type="submission" date="2023-07" db="EMBL/GenBank/DDBJ databases">
        <title>Black Yeasts Isolated from many extreme environments.</title>
        <authorList>
            <person name="Coleine C."/>
            <person name="Stajich J.E."/>
            <person name="Selbmann L."/>
        </authorList>
    </citation>
    <scope>NUCLEOTIDE SEQUENCE</scope>
    <source>
        <strain evidence="2">CCFEE 5485</strain>
    </source>
</reference>
<dbReference type="Proteomes" id="UP001274830">
    <property type="component" value="Unassembled WGS sequence"/>
</dbReference>
<feature type="compositionally biased region" description="Low complexity" evidence="1">
    <location>
        <begin position="28"/>
        <end position="51"/>
    </location>
</feature>
<name>A0AAE0TV07_9PEZI</name>
<protein>
    <submittedName>
        <fullName evidence="2">Uncharacterized protein</fullName>
    </submittedName>
</protein>
<dbReference type="EMBL" id="JAUTXT010000036">
    <property type="protein sequence ID" value="KAK3672038.1"/>
    <property type="molecule type" value="Genomic_DNA"/>
</dbReference>
<dbReference type="AlphaFoldDB" id="A0AAE0TV07"/>
<sequence length="241" mass="26226">MQPSSDAQAPSAIDWLQPGPAPKPNPPGSGLVLTTAGGPSATASTTAPTSTLPVRPAGTVTAGKTENTPEDFDFEIHSHLLREKTGSSLRRATSMIAGYANSNPRLNLTRGAEARAYLTELRHILQPFVDARSANHRLFLDIFNNADVKAGRNSTLSAFHDASGQGIQNRVPTVSELRAYVRDHDSIPYDLMRVNFLQDYIRSLGVALGVNVSGQLQNRSGLLLEMHVRRESMRERNEGRM</sequence>
<evidence type="ECO:0000313" key="2">
    <source>
        <dbReference type="EMBL" id="KAK3672038.1"/>
    </source>
</evidence>
<comment type="caution">
    <text evidence="2">The sequence shown here is derived from an EMBL/GenBank/DDBJ whole genome shotgun (WGS) entry which is preliminary data.</text>
</comment>
<feature type="region of interest" description="Disordered" evidence="1">
    <location>
        <begin position="1"/>
        <end position="70"/>
    </location>
</feature>
<evidence type="ECO:0000256" key="1">
    <source>
        <dbReference type="SAM" id="MobiDB-lite"/>
    </source>
</evidence>
<gene>
    <name evidence="2" type="ORF">LTR78_008007</name>
</gene>